<protein>
    <submittedName>
        <fullName evidence="1">Uncharacterized protein</fullName>
    </submittedName>
</protein>
<dbReference type="Proteomes" id="UP000075606">
    <property type="component" value="Unassembled WGS sequence"/>
</dbReference>
<accession>A0A150X4X9</accession>
<sequence length="443" mass="47881">MTINFHNKTGSKDLYLFFDYADALTSGVTGFSNMSYKQPWKDGKLALDKPFTCSFDWINSGTFWFLMTNETGANTITNHPNTAMGTADPNWVGGFFELTSLESDNMAYFDVTNVDQVGLVCGAKFSDGTHCGYGETANELISGLINGCGLSADTSAEVSIKGTDGTTYKKLWGPTVAQVSSQYSGAYDAYIKAIKDNITKLTFNADSTIGSPHCGTQLGSFKFTGYFGAPKMMPAGSSITDMNDIVASFEAIDCPKKGDITYIYLTKEALNGGTIMSGSSSGGMYVYPAFEYANPTTPSKIEKGGWANDVSLNWTATGANAVKDTTCFQAMISSVGRDLVTAMNLGYIGVTQKHNDFVYQDTSTYASAETQKKYINEWNKYITENSDSYGMAYSDGTHAKVQFHPPVNGTIDCFVLSQDDPSTDTYWSKYVAPKTKSGKGGGN</sequence>
<gene>
    <name evidence="1" type="ORF">AWW68_13765</name>
</gene>
<keyword evidence="2" id="KW-1185">Reference proteome</keyword>
<reference evidence="1 2" key="1">
    <citation type="submission" date="2016-01" db="EMBL/GenBank/DDBJ databases">
        <title>Genome sequencing of Roseivirga spongicola UST030701-084.</title>
        <authorList>
            <person name="Selvaratnam C."/>
            <person name="Thevarajoo S."/>
            <person name="Goh K.M."/>
            <person name="Ee R."/>
            <person name="Chan K.-G."/>
            <person name="Chong C.S."/>
        </authorList>
    </citation>
    <scope>NUCLEOTIDE SEQUENCE [LARGE SCALE GENOMIC DNA]</scope>
    <source>
        <strain evidence="1 2">UST030701-084</strain>
    </source>
</reference>
<comment type="caution">
    <text evidence="1">The sequence shown here is derived from an EMBL/GenBank/DDBJ whole genome shotgun (WGS) entry which is preliminary data.</text>
</comment>
<name>A0A150X4X9_9BACT</name>
<evidence type="ECO:0000313" key="2">
    <source>
        <dbReference type="Proteomes" id="UP000075606"/>
    </source>
</evidence>
<dbReference type="AlphaFoldDB" id="A0A150X4X9"/>
<organism evidence="1 2">
    <name type="scientific">Roseivirga spongicola</name>
    <dbReference type="NCBI Taxonomy" id="333140"/>
    <lineage>
        <taxon>Bacteria</taxon>
        <taxon>Pseudomonadati</taxon>
        <taxon>Bacteroidota</taxon>
        <taxon>Cytophagia</taxon>
        <taxon>Cytophagales</taxon>
        <taxon>Roseivirgaceae</taxon>
        <taxon>Roseivirga</taxon>
    </lineage>
</organism>
<dbReference type="EMBL" id="LRPC01000028">
    <property type="protein sequence ID" value="KYG73744.1"/>
    <property type="molecule type" value="Genomic_DNA"/>
</dbReference>
<proteinExistence type="predicted"/>
<evidence type="ECO:0000313" key="1">
    <source>
        <dbReference type="EMBL" id="KYG73744.1"/>
    </source>
</evidence>